<organism evidence="10 11">
    <name type="scientific">Baumannia cicadellinicola subsp. Homalodisca coagulata</name>
    <dbReference type="NCBI Taxonomy" id="374463"/>
    <lineage>
        <taxon>Bacteria</taxon>
        <taxon>Pseudomonadati</taxon>
        <taxon>Pseudomonadota</taxon>
        <taxon>Gammaproteobacteria</taxon>
        <taxon>Candidatus Palibaumannia</taxon>
    </lineage>
</organism>
<dbReference type="NCBIfam" id="TIGR00711">
    <property type="entry name" value="efflux_EmrB"/>
    <property type="match status" value="1"/>
</dbReference>
<keyword evidence="5 8" id="KW-0812">Transmembrane</keyword>
<name>Q1LT17_BAUCH</name>
<sequence length="505" mass="56746">MSNQSFHPPSLVWTTIGLSLTTFMQLLDTTIANVTLPNISSSLGACSEQGTWVITSFTASNAIALPMTGWMVRRFGHTRIFLISLLLFIITSFLCGIAQKLSELVIYRTLQGFFAGPLYPISQALLFTIYPTVKRGMALSLLAMVTVVAPIVGPLVGGWITDNYSWSWIFFINIPTGILAIIIVSVQLKDLSNHTEYQPIDYIGILLLIAGVSLLQIVLDNGNDLDWFESNFITISTCIAIMSLIALVSWELTYQYPIINFRLLKNQNFFVGTLTLILGYSGFFSINLILPQWLHNQLGYTSLWCGLASAPIGIFPIFLSPLVGRYGDKLDLRLLACCSFFIIGFSCYMRSNFTMNIDYNHIAMIQCFMGIGVALFFMPTTNILLSNLLLKDIADGSSLATFLRVLGSSLVASLTKWFWQRQHIIHYAQLIEHISPCSPTTQFYIEKIRGNKQTIILHLENIIEEQSTMLSTIDYFTLVGRLFFLLILLILFAKPPFIYNQTNKK</sequence>
<dbReference type="PANTHER" id="PTHR42718">
    <property type="entry name" value="MAJOR FACILITATOR SUPERFAMILY MULTIDRUG TRANSPORTER MFSC"/>
    <property type="match status" value="1"/>
</dbReference>
<evidence type="ECO:0000313" key="11">
    <source>
        <dbReference type="Proteomes" id="UP000002427"/>
    </source>
</evidence>
<dbReference type="CDD" id="cd17503">
    <property type="entry name" value="MFS_LmrB_MDR_like"/>
    <property type="match status" value="1"/>
</dbReference>
<evidence type="ECO:0000256" key="3">
    <source>
        <dbReference type="ARBA" id="ARBA00022448"/>
    </source>
</evidence>
<dbReference type="Proteomes" id="UP000002427">
    <property type="component" value="Chromosome"/>
</dbReference>
<feature type="transmembrane region" description="Helical" evidence="8">
    <location>
        <begin position="166"/>
        <end position="188"/>
    </location>
</feature>
<dbReference type="InterPro" id="IPR036259">
    <property type="entry name" value="MFS_trans_sf"/>
</dbReference>
<comment type="similarity">
    <text evidence="2">Belongs to the major facilitator superfamily. EmrB family.</text>
</comment>
<evidence type="ECO:0000256" key="7">
    <source>
        <dbReference type="ARBA" id="ARBA00023136"/>
    </source>
</evidence>
<gene>
    <name evidence="10" type="ordered locus">BCI_0459</name>
</gene>
<evidence type="ECO:0000256" key="1">
    <source>
        <dbReference type="ARBA" id="ARBA00004651"/>
    </source>
</evidence>
<keyword evidence="7 8" id="KW-0472">Membrane</keyword>
<dbReference type="InterPro" id="IPR004638">
    <property type="entry name" value="EmrB-like"/>
</dbReference>
<evidence type="ECO:0000256" key="6">
    <source>
        <dbReference type="ARBA" id="ARBA00022989"/>
    </source>
</evidence>
<feature type="transmembrane region" description="Helical" evidence="8">
    <location>
        <begin position="363"/>
        <end position="390"/>
    </location>
</feature>
<keyword evidence="3" id="KW-0813">Transport</keyword>
<evidence type="ECO:0000256" key="8">
    <source>
        <dbReference type="SAM" id="Phobius"/>
    </source>
</evidence>
<accession>Q1LT17</accession>
<evidence type="ECO:0000313" key="10">
    <source>
        <dbReference type="EMBL" id="ABF13984.1"/>
    </source>
</evidence>
<dbReference type="KEGG" id="bci:BCI_0459"/>
<feature type="transmembrane region" description="Helical" evidence="8">
    <location>
        <begin position="139"/>
        <end position="160"/>
    </location>
</feature>
<dbReference type="GO" id="GO:0022857">
    <property type="term" value="F:transmembrane transporter activity"/>
    <property type="evidence" value="ECO:0007669"/>
    <property type="project" value="InterPro"/>
</dbReference>
<keyword evidence="4" id="KW-1003">Cell membrane</keyword>
<dbReference type="SUPFAM" id="SSF103473">
    <property type="entry name" value="MFS general substrate transporter"/>
    <property type="match status" value="1"/>
</dbReference>
<dbReference type="InterPro" id="IPR020846">
    <property type="entry name" value="MFS_dom"/>
</dbReference>
<feature type="transmembrane region" description="Helical" evidence="8">
    <location>
        <begin position="231"/>
        <end position="248"/>
    </location>
</feature>
<comment type="subcellular location">
    <subcellularLocation>
        <location evidence="1">Cell membrane</location>
        <topology evidence="1">Multi-pass membrane protein</topology>
    </subcellularLocation>
</comment>
<evidence type="ECO:0000256" key="2">
    <source>
        <dbReference type="ARBA" id="ARBA00008537"/>
    </source>
</evidence>
<dbReference type="PROSITE" id="PS50850">
    <property type="entry name" value="MFS"/>
    <property type="match status" value="1"/>
</dbReference>
<evidence type="ECO:0000256" key="4">
    <source>
        <dbReference type="ARBA" id="ARBA00022475"/>
    </source>
</evidence>
<dbReference type="InterPro" id="IPR011701">
    <property type="entry name" value="MFS"/>
</dbReference>
<dbReference type="AlphaFoldDB" id="Q1LT17"/>
<evidence type="ECO:0000256" key="5">
    <source>
        <dbReference type="ARBA" id="ARBA00022692"/>
    </source>
</evidence>
<keyword evidence="6 8" id="KW-1133">Transmembrane helix</keyword>
<feature type="transmembrane region" description="Helical" evidence="8">
    <location>
        <begin position="200"/>
        <end position="219"/>
    </location>
</feature>
<dbReference type="Pfam" id="PF07690">
    <property type="entry name" value="MFS_1"/>
    <property type="match status" value="1"/>
</dbReference>
<protein>
    <submittedName>
        <fullName evidence="10">Drug resistance transporter, EmrB/QacA subfamily</fullName>
    </submittedName>
</protein>
<dbReference type="GO" id="GO:0005886">
    <property type="term" value="C:plasma membrane"/>
    <property type="evidence" value="ECO:0007669"/>
    <property type="project" value="UniProtKB-SubCell"/>
</dbReference>
<dbReference type="Gene3D" id="1.20.1720.10">
    <property type="entry name" value="Multidrug resistance protein D"/>
    <property type="match status" value="1"/>
</dbReference>
<keyword evidence="11" id="KW-1185">Reference proteome</keyword>
<feature type="domain" description="Major facilitator superfamily (MFS) profile" evidence="9">
    <location>
        <begin position="14"/>
        <end position="498"/>
    </location>
</feature>
<reference evidence="10 11" key="1">
    <citation type="journal article" date="2006" name="PLoS Biol.">
        <title>Metabolic complementarity and genomics of the dual bacterial symbiosis of sharpshooters.</title>
        <authorList>
            <person name="Wu D."/>
            <person name="Daugherty S.C."/>
            <person name="Van Aken S.E."/>
            <person name="Pai G.H."/>
            <person name="Watkins K.L."/>
            <person name="Khouri H."/>
            <person name="Tallon L.J."/>
            <person name="Zaborsky J.M."/>
            <person name="Dunbar H.E."/>
            <person name="Tran P.L."/>
            <person name="Moran N.A."/>
            <person name="Eisen J.A."/>
        </authorList>
    </citation>
    <scope>NUCLEOTIDE SEQUENCE [LARGE SCALE GENOMIC DNA]</scope>
    <source>
        <strain evidence="10">Hc</strain>
    </source>
</reference>
<feature type="transmembrane region" description="Helical" evidence="8">
    <location>
        <begin position="269"/>
        <end position="289"/>
    </location>
</feature>
<feature type="transmembrane region" description="Helical" evidence="8">
    <location>
        <begin position="475"/>
        <end position="493"/>
    </location>
</feature>
<proteinExistence type="inferred from homology"/>
<dbReference type="EMBL" id="CP000238">
    <property type="protein sequence ID" value="ABF13984.1"/>
    <property type="molecule type" value="Genomic_DNA"/>
</dbReference>
<feature type="transmembrane region" description="Helical" evidence="8">
    <location>
        <begin position="332"/>
        <end position="351"/>
    </location>
</feature>
<dbReference type="OrthoDB" id="9812221at2"/>
<dbReference type="PRINTS" id="PR01036">
    <property type="entry name" value="TCRTETB"/>
</dbReference>
<dbReference type="HOGENOM" id="CLU_000960_28_0_6"/>
<dbReference type="STRING" id="374463.BCI_0459"/>
<feature type="transmembrane region" description="Helical" evidence="8">
    <location>
        <begin position="301"/>
        <end position="320"/>
    </location>
</feature>
<evidence type="ECO:0000259" key="9">
    <source>
        <dbReference type="PROSITE" id="PS50850"/>
    </source>
</evidence>
<dbReference type="PANTHER" id="PTHR42718:SF9">
    <property type="entry name" value="MAJOR FACILITATOR SUPERFAMILY MULTIDRUG TRANSPORTER MFSC"/>
    <property type="match status" value="1"/>
</dbReference>
<feature type="transmembrane region" description="Helical" evidence="8">
    <location>
        <begin position="105"/>
        <end position="127"/>
    </location>
</feature>
<dbReference type="Gene3D" id="1.20.1250.20">
    <property type="entry name" value="MFS general substrate transporter like domains"/>
    <property type="match status" value="1"/>
</dbReference>
<feature type="transmembrane region" description="Helical" evidence="8">
    <location>
        <begin position="80"/>
        <end position="99"/>
    </location>
</feature>